<evidence type="ECO:0000313" key="2">
    <source>
        <dbReference type="EMBL" id="KAF8793689.1"/>
    </source>
</evidence>
<gene>
    <name evidence="2" type="ORF">HNY73_001739</name>
</gene>
<organism evidence="2 3">
    <name type="scientific">Argiope bruennichi</name>
    <name type="common">Wasp spider</name>
    <name type="synonym">Aranea bruennichi</name>
    <dbReference type="NCBI Taxonomy" id="94029"/>
    <lineage>
        <taxon>Eukaryota</taxon>
        <taxon>Metazoa</taxon>
        <taxon>Ecdysozoa</taxon>
        <taxon>Arthropoda</taxon>
        <taxon>Chelicerata</taxon>
        <taxon>Arachnida</taxon>
        <taxon>Araneae</taxon>
        <taxon>Araneomorphae</taxon>
        <taxon>Entelegynae</taxon>
        <taxon>Araneoidea</taxon>
        <taxon>Araneidae</taxon>
        <taxon>Argiope</taxon>
    </lineage>
</organism>
<reference evidence="2" key="1">
    <citation type="journal article" date="2020" name="bioRxiv">
        <title>Chromosome-level reference genome of the European wasp spider Argiope bruennichi: a resource for studies on range expansion and evolutionary adaptation.</title>
        <authorList>
            <person name="Sheffer M.M."/>
            <person name="Hoppe A."/>
            <person name="Krehenwinkel H."/>
            <person name="Uhl G."/>
            <person name="Kuss A.W."/>
            <person name="Jensen L."/>
            <person name="Jensen C."/>
            <person name="Gillespie R.G."/>
            <person name="Hoff K.J."/>
            <person name="Prost S."/>
        </authorList>
    </citation>
    <scope>NUCLEOTIDE SEQUENCE</scope>
</reference>
<evidence type="ECO:0000256" key="1">
    <source>
        <dbReference type="SAM" id="MobiDB-lite"/>
    </source>
</evidence>
<reference evidence="2" key="2">
    <citation type="submission" date="2020-06" db="EMBL/GenBank/DDBJ databases">
        <authorList>
            <person name="Sheffer M."/>
        </authorList>
    </citation>
    <scope>NUCLEOTIDE SEQUENCE</scope>
</reference>
<accession>A0A8T0FVK6</accession>
<evidence type="ECO:0000313" key="3">
    <source>
        <dbReference type="Proteomes" id="UP000807504"/>
    </source>
</evidence>
<name>A0A8T0FVK6_ARGBR</name>
<sequence length="145" mass="16088">MMSKAESTSPSPRHNLRPIRLLRIEQFRPDFSILPNPPYECQTTFVRSPWGYGPVCPPPSIFKQTRESPTPDADIISTGKTLGSHLVKARPRQLVRSFSKNIPVTFPLDFLPLSDAAQKDGERVEGATDRNSRGEGKISTEGRAG</sequence>
<feature type="region of interest" description="Disordered" evidence="1">
    <location>
        <begin position="117"/>
        <end position="145"/>
    </location>
</feature>
<comment type="caution">
    <text evidence="2">The sequence shown here is derived from an EMBL/GenBank/DDBJ whole genome shotgun (WGS) entry which is preliminary data.</text>
</comment>
<dbReference type="AlphaFoldDB" id="A0A8T0FVK6"/>
<proteinExistence type="predicted"/>
<keyword evidence="3" id="KW-1185">Reference proteome</keyword>
<dbReference type="EMBL" id="JABXBU010000002">
    <property type="protein sequence ID" value="KAF8793689.1"/>
    <property type="molecule type" value="Genomic_DNA"/>
</dbReference>
<protein>
    <submittedName>
        <fullName evidence="2">Uncharacterized protein</fullName>
    </submittedName>
</protein>
<dbReference type="Proteomes" id="UP000807504">
    <property type="component" value="Unassembled WGS sequence"/>
</dbReference>